<organism evidence="3 5">
    <name type="scientific">Xiamenia xianingshaonis</name>
    <dbReference type="NCBI Taxonomy" id="2682776"/>
    <lineage>
        <taxon>Bacteria</taxon>
        <taxon>Bacillati</taxon>
        <taxon>Actinomycetota</taxon>
        <taxon>Coriobacteriia</taxon>
        <taxon>Eggerthellales</taxon>
        <taxon>Eggerthellaceae</taxon>
        <taxon>Xiamenia</taxon>
    </lineage>
</organism>
<evidence type="ECO:0000313" key="3">
    <source>
        <dbReference type="EMBL" id="QTU83739.1"/>
    </source>
</evidence>
<dbReference type="AlphaFoldDB" id="A0A9E6STV2"/>
<reference evidence="3" key="2">
    <citation type="submission" date="2021-04" db="EMBL/GenBank/DDBJ databases">
        <title>Novel species in family Eggerthellaceae.</title>
        <authorList>
            <person name="Zhang G."/>
        </authorList>
    </citation>
    <scope>NUCLEOTIDE SEQUENCE</scope>
    <source>
        <strain evidence="3">Zg-886</strain>
    </source>
</reference>
<feature type="transmembrane region" description="Helical" evidence="1">
    <location>
        <begin position="159"/>
        <end position="181"/>
    </location>
</feature>
<gene>
    <name evidence="2" type="ORF">GMI68_09230</name>
    <name evidence="3" type="ORF">J7S26_04910</name>
</gene>
<feature type="transmembrane region" description="Helical" evidence="1">
    <location>
        <begin position="188"/>
        <end position="206"/>
    </location>
</feature>
<dbReference type="EMBL" id="WPCR01000014">
    <property type="protein sequence ID" value="NHM14931.1"/>
    <property type="molecule type" value="Genomic_DNA"/>
</dbReference>
<feature type="transmembrane region" description="Helical" evidence="1">
    <location>
        <begin position="118"/>
        <end position="139"/>
    </location>
</feature>
<evidence type="ECO:0000256" key="1">
    <source>
        <dbReference type="SAM" id="Phobius"/>
    </source>
</evidence>
<protein>
    <recommendedName>
        <fullName evidence="6">ABC-2 type transport system permease protein</fullName>
    </recommendedName>
</protein>
<accession>A0A9E6STV2</accession>
<dbReference type="EMBL" id="CP072829">
    <property type="protein sequence ID" value="QTU83739.1"/>
    <property type="molecule type" value="Genomic_DNA"/>
</dbReference>
<name>A0A9E6STV2_9ACTN</name>
<sequence length="265" mass="27653">MSLKLFTRQLHANLAAACIVGAVIALYAVCVTMMYDPALGESLDAMKDAMPELFAAFGMAGSSTTLADFMINYLQQFLLVCLPLVLVALATRRMLAQPLETGSLSCVISLPLGRHRIIATYLCALFALLAGLLIVTTAIEVGCAEALFPGELDTAALLRANAGLLPLWSFLGAVCFLAVIASRRADRGFATGLGICLASYLATMLADMAEGWEFLDAINPLAFYDAYGLAAGEPSAAAGCVALAAAALALAAVAALVFGRRDFSI</sequence>
<evidence type="ECO:0008006" key="6">
    <source>
        <dbReference type="Google" id="ProtNLM"/>
    </source>
</evidence>
<evidence type="ECO:0000313" key="4">
    <source>
        <dbReference type="Proteomes" id="UP000636394"/>
    </source>
</evidence>
<evidence type="ECO:0000313" key="5">
    <source>
        <dbReference type="Proteomes" id="UP000671910"/>
    </source>
</evidence>
<dbReference type="RefSeq" id="WP_166340399.1">
    <property type="nucleotide sequence ID" value="NZ_CP072829.1"/>
</dbReference>
<feature type="transmembrane region" description="Helical" evidence="1">
    <location>
        <begin position="12"/>
        <end position="35"/>
    </location>
</feature>
<proteinExistence type="predicted"/>
<keyword evidence="1" id="KW-1133">Transmembrane helix</keyword>
<dbReference type="Proteomes" id="UP000636394">
    <property type="component" value="Unassembled WGS sequence"/>
</dbReference>
<evidence type="ECO:0000313" key="2">
    <source>
        <dbReference type="EMBL" id="NHM14931.1"/>
    </source>
</evidence>
<keyword evidence="4" id="KW-1185">Reference proteome</keyword>
<keyword evidence="1" id="KW-0812">Transmembrane</keyword>
<feature type="transmembrane region" description="Helical" evidence="1">
    <location>
        <begin position="73"/>
        <end position="91"/>
    </location>
</feature>
<dbReference type="Proteomes" id="UP000671910">
    <property type="component" value="Chromosome"/>
</dbReference>
<feature type="transmembrane region" description="Helical" evidence="1">
    <location>
        <begin position="236"/>
        <end position="259"/>
    </location>
</feature>
<reference evidence="2 4" key="1">
    <citation type="submission" date="2019-11" db="EMBL/GenBank/DDBJ databases">
        <title>Eggerthellaceae novel genus isolated from the rectal contents of marmort.</title>
        <authorList>
            <person name="Zhang G."/>
        </authorList>
    </citation>
    <scope>NUCLEOTIDE SEQUENCE [LARGE SCALE GENOMIC DNA]</scope>
    <source>
        <strain evidence="4">zg-886</strain>
        <strain evidence="2">Zg-886</strain>
    </source>
</reference>
<dbReference type="KEGG" id="ebz:J7S26_04910"/>
<keyword evidence="1" id="KW-0472">Membrane</keyword>